<accession>A0A370R4V6</accession>
<evidence type="ECO:0000256" key="4">
    <source>
        <dbReference type="NCBIfam" id="TIGR02648"/>
    </source>
</evidence>
<evidence type="ECO:0000256" key="1">
    <source>
        <dbReference type="ARBA" id="ARBA00022490"/>
    </source>
</evidence>
<evidence type="ECO:0000313" key="6">
    <source>
        <dbReference type="Proteomes" id="UP000254848"/>
    </source>
</evidence>
<evidence type="ECO:0000256" key="3">
    <source>
        <dbReference type="ARBA" id="ARBA00023125"/>
    </source>
</evidence>
<keyword evidence="3" id="KW-0238">DNA-binding</keyword>
<dbReference type="GO" id="GO:0005737">
    <property type="term" value="C:cytoplasm"/>
    <property type="evidence" value="ECO:0007669"/>
    <property type="project" value="InterPro"/>
</dbReference>
<keyword evidence="6" id="KW-1185">Reference proteome</keyword>
<dbReference type="AlphaFoldDB" id="A0A370R4V6"/>
<sequence length="310" mass="35026">MSRGDIAGEMNACFTELEQGLVLIDELLRSLTPLSASVFMLPETEKGTEHDEITHISVIPVSGPDAFDAGLHHFRRLFLHHHAQHISSKAAVRLPGALCFSATSRQIRAARSAIGEVNLLKQKLEKIITVDAGLPPEQRFEFVHRHLKGLLTLSAYRTITVLHNPTTVRFGWANKNIIKNLTRTQVVELLQKSLSAGRAVPPYSREQWADLVSRELDDIMRLPEDVRLKIKRPVKVQPIARVWYQEIQKQVQHACAMPLVVLIDENAQTPVPVLGDLPDYDAGNINLKHRPKAQKLELVIPRLHLYRQHD</sequence>
<dbReference type="Gene3D" id="3.30.54.10">
    <property type="match status" value="1"/>
</dbReference>
<proteinExistence type="predicted"/>
<name>A0A370R4V6_9GAMM</name>
<dbReference type="Pfam" id="PF05472">
    <property type="entry name" value="Ter"/>
    <property type="match status" value="1"/>
</dbReference>
<evidence type="ECO:0000313" key="5">
    <source>
        <dbReference type="EMBL" id="RDK97145.1"/>
    </source>
</evidence>
<dbReference type="InterPro" id="IPR008865">
    <property type="entry name" value="DNA_replication_term_site-bd"/>
</dbReference>
<dbReference type="SUPFAM" id="SSF56596">
    <property type="entry name" value="Replication terminator protein (Tus)"/>
    <property type="match status" value="1"/>
</dbReference>
<keyword evidence="2" id="KW-0235">DNA replication</keyword>
<dbReference type="Gene3D" id="3.50.14.10">
    <property type="entry name" value="Replication terminator Tus, domain 1 superfamily/Replication terminator Tus"/>
    <property type="match status" value="1"/>
</dbReference>
<keyword evidence="1" id="KW-0963">Cytoplasm</keyword>
<dbReference type="OrthoDB" id="6298545at2"/>
<dbReference type="RefSeq" id="WP_115457248.1">
    <property type="nucleotide sequence ID" value="NZ_QRAP01000001.1"/>
</dbReference>
<dbReference type="GO" id="GO:0006274">
    <property type="term" value="P:DNA replication termination"/>
    <property type="evidence" value="ECO:0007669"/>
    <property type="project" value="UniProtKB-UniRule"/>
</dbReference>
<dbReference type="Proteomes" id="UP000254848">
    <property type="component" value="Unassembled WGS sequence"/>
</dbReference>
<protein>
    <recommendedName>
        <fullName evidence="4">DNA replication terminus site-binding protein</fullName>
    </recommendedName>
</protein>
<dbReference type="InterPro" id="IPR036381">
    <property type="entry name" value="Tus_dom1"/>
</dbReference>
<evidence type="ECO:0000256" key="2">
    <source>
        <dbReference type="ARBA" id="ARBA00022705"/>
    </source>
</evidence>
<reference evidence="5 6" key="1">
    <citation type="submission" date="2018-07" db="EMBL/GenBank/DDBJ databases">
        <title>Genomic Encyclopedia of Type Strains, Phase IV (KMG-IV): sequencing the most valuable type-strain genomes for metagenomic binning, comparative biology and taxonomic classification.</title>
        <authorList>
            <person name="Goeker M."/>
        </authorList>
    </citation>
    <scope>NUCLEOTIDE SEQUENCE [LARGE SCALE GENOMIC DNA]</scope>
    <source>
        <strain evidence="5 6">DSM 103736</strain>
    </source>
</reference>
<dbReference type="GO" id="GO:0003677">
    <property type="term" value="F:DNA binding"/>
    <property type="evidence" value="ECO:0007669"/>
    <property type="project" value="UniProtKB-UniRule"/>
</dbReference>
<organism evidence="5 6">
    <name type="scientific">Enterobacillus tribolii</name>
    <dbReference type="NCBI Taxonomy" id="1487935"/>
    <lineage>
        <taxon>Bacteria</taxon>
        <taxon>Pseudomonadati</taxon>
        <taxon>Pseudomonadota</taxon>
        <taxon>Gammaproteobacteria</taxon>
        <taxon>Enterobacterales</taxon>
        <taxon>Hafniaceae</taxon>
        <taxon>Enterobacillus</taxon>
    </lineage>
</organism>
<dbReference type="NCBIfam" id="TIGR02648">
    <property type="entry name" value="rep_term_tus"/>
    <property type="match status" value="1"/>
</dbReference>
<gene>
    <name evidence="5" type="ORF">C8D90_101590</name>
</gene>
<dbReference type="InterPro" id="IPR036384">
    <property type="entry name" value="Tus_sf"/>
</dbReference>
<comment type="caution">
    <text evidence="5">The sequence shown here is derived from an EMBL/GenBank/DDBJ whole genome shotgun (WGS) entry which is preliminary data.</text>
</comment>
<dbReference type="EMBL" id="QRAP01000001">
    <property type="protein sequence ID" value="RDK97145.1"/>
    <property type="molecule type" value="Genomic_DNA"/>
</dbReference>